<evidence type="ECO:0000256" key="2">
    <source>
        <dbReference type="SAM" id="MobiDB-lite"/>
    </source>
</evidence>
<dbReference type="EMBL" id="BRXZ01000058">
    <property type="protein sequence ID" value="GMI04027.1"/>
    <property type="molecule type" value="Genomic_DNA"/>
</dbReference>
<dbReference type="AlphaFoldDB" id="A0A9W7CCF5"/>
<dbReference type="OrthoDB" id="120976at2759"/>
<evidence type="ECO:0000313" key="4">
    <source>
        <dbReference type="Proteomes" id="UP001165082"/>
    </source>
</evidence>
<evidence type="ECO:0000256" key="1">
    <source>
        <dbReference type="SAM" id="Coils"/>
    </source>
</evidence>
<feature type="coiled-coil region" evidence="1">
    <location>
        <begin position="74"/>
        <end position="104"/>
    </location>
</feature>
<keyword evidence="4" id="KW-1185">Reference proteome</keyword>
<name>A0A9W7CCF5_9STRA</name>
<keyword evidence="1" id="KW-0175">Coiled coil</keyword>
<reference evidence="3" key="1">
    <citation type="submission" date="2022-07" db="EMBL/GenBank/DDBJ databases">
        <title>Genome analysis of Parmales, a sister group of diatoms, reveals the evolutionary specialization of diatoms from phago-mixotrophs to photoautotrophs.</title>
        <authorList>
            <person name="Ban H."/>
            <person name="Sato S."/>
            <person name="Yoshikawa S."/>
            <person name="Kazumasa Y."/>
            <person name="Nakamura Y."/>
            <person name="Ichinomiya M."/>
            <person name="Saitoh K."/>
            <person name="Sato N."/>
            <person name="Blanc-Mathieu R."/>
            <person name="Endo H."/>
            <person name="Kuwata A."/>
            <person name="Ogata H."/>
        </authorList>
    </citation>
    <scope>NUCLEOTIDE SEQUENCE</scope>
</reference>
<protein>
    <submittedName>
        <fullName evidence="3">Uncharacterized protein</fullName>
    </submittedName>
</protein>
<feature type="compositionally biased region" description="Basic residues" evidence="2">
    <location>
        <begin position="146"/>
        <end position="158"/>
    </location>
</feature>
<sequence length="158" mass="18810">MSRRDQFFRDREAGFNNRFGVATHLTSYNALYDPNMRHFFENSVVQSHLYRSGQIDKAGRVIDLDKNKSKLHIIEKEFRGAERAEEMRQREEEEMRRRVQLKRHQALDKARKEEKLIRIKEDRKIRQEIVLATREAQGLTSLPSPGKKKTTKKKKRAT</sequence>
<gene>
    <name evidence="3" type="ORF">TrRE_jg5435</name>
</gene>
<comment type="caution">
    <text evidence="3">The sequence shown here is derived from an EMBL/GenBank/DDBJ whole genome shotgun (WGS) entry which is preliminary data.</text>
</comment>
<proteinExistence type="predicted"/>
<organism evidence="3 4">
    <name type="scientific">Triparma retinervis</name>
    <dbReference type="NCBI Taxonomy" id="2557542"/>
    <lineage>
        <taxon>Eukaryota</taxon>
        <taxon>Sar</taxon>
        <taxon>Stramenopiles</taxon>
        <taxon>Ochrophyta</taxon>
        <taxon>Bolidophyceae</taxon>
        <taxon>Parmales</taxon>
        <taxon>Triparmaceae</taxon>
        <taxon>Triparma</taxon>
    </lineage>
</organism>
<accession>A0A9W7CCF5</accession>
<feature type="region of interest" description="Disordered" evidence="2">
    <location>
        <begin position="135"/>
        <end position="158"/>
    </location>
</feature>
<dbReference type="Proteomes" id="UP001165082">
    <property type="component" value="Unassembled WGS sequence"/>
</dbReference>
<evidence type="ECO:0000313" key="3">
    <source>
        <dbReference type="EMBL" id="GMI04027.1"/>
    </source>
</evidence>